<dbReference type="EMBL" id="KI685853">
    <property type="protein sequence ID" value="ETK88660.1"/>
    <property type="molecule type" value="Genomic_DNA"/>
</dbReference>
<evidence type="ECO:0000313" key="1">
    <source>
        <dbReference type="EMBL" id="ETK88660.1"/>
    </source>
</evidence>
<gene>
    <name evidence="1" type="ORF">L915_07122</name>
</gene>
<name>W2H271_PHYNI</name>
<dbReference type="Proteomes" id="UP000053236">
    <property type="component" value="Unassembled WGS sequence"/>
</dbReference>
<evidence type="ECO:0008006" key="2">
    <source>
        <dbReference type="Google" id="ProtNLM"/>
    </source>
</evidence>
<feature type="non-terminal residue" evidence="1">
    <location>
        <position position="124"/>
    </location>
</feature>
<protein>
    <recommendedName>
        <fullName evidence="2">Pyoverdine/dityrosine biosynthesis protein</fullName>
    </recommendedName>
</protein>
<dbReference type="Pfam" id="PF05141">
    <property type="entry name" value="DIT1_PvcA"/>
    <property type="match status" value="1"/>
</dbReference>
<organism evidence="1">
    <name type="scientific">Phytophthora nicotianae</name>
    <name type="common">Potato buckeye rot agent</name>
    <name type="synonym">Phytophthora parasitica</name>
    <dbReference type="NCBI Taxonomy" id="4792"/>
    <lineage>
        <taxon>Eukaryota</taxon>
        <taxon>Sar</taxon>
        <taxon>Stramenopiles</taxon>
        <taxon>Oomycota</taxon>
        <taxon>Peronosporomycetes</taxon>
        <taxon>Peronosporales</taxon>
        <taxon>Peronosporaceae</taxon>
        <taxon>Phytophthora</taxon>
    </lineage>
</organism>
<dbReference type="InterPro" id="IPR007817">
    <property type="entry name" value="Isocyanide_synthase_DIT1"/>
</dbReference>
<sequence>MAPKATTQSAHSSDYAIDKDAVTLHFLRKFAELQSRFDAHTDVFASKGKHFLEETIGRFVDHKEPITIVLPGFPTKTPNHGGKVLGPLPDRAEELALARLEKFCASIEEVYPVGCKVTIFSDGR</sequence>
<dbReference type="PANTHER" id="PTHR37285">
    <property type="entry name" value="SPORE WALL MATURATION PROTEIN DIT1"/>
    <property type="match status" value="1"/>
</dbReference>
<reference evidence="1" key="1">
    <citation type="submission" date="2013-11" db="EMBL/GenBank/DDBJ databases">
        <title>The Genome Sequence of Phytophthora parasitica CJ02B3.</title>
        <authorList>
            <consortium name="The Broad Institute Genomics Platform"/>
            <person name="Russ C."/>
            <person name="Tyler B."/>
            <person name="Panabieres F."/>
            <person name="Shan W."/>
            <person name="Tripathy S."/>
            <person name="Grunwald N."/>
            <person name="Machado M."/>
            <person name="Johnson C.S."/>
            <person name="Arredondo F."/>
            <person name="Hong C."/>
            <person name="Coffey M."/>
            <person name="Young S.K."/>
            <person name="Zeng Q."/>
            <person name="Gargeya S."/>
            <person name="Fitzgerald M."/>
            <person name="Abouelleil A."/>
            <person name="Alvarado L."/>
            <person name="Chapman S.B."/>
            <person name="Gainer-Dewar J."/>
            <person name="Goldberg J."/>
            <person name="Griggs A."/>
            <person name="Gujja S."/>
            <person name="Hansen M."/>
            <person name="Howarth C."/>
            <person name="Imamovic A."/>
            <person name="Ireland A."/>
            <person name="Larimer J."/>
            <person name="McCowan C."/>
            <person name="Murphy C."/>
            <person name="Pearson M."/>
            <person name="Poon T.W."/>
            <person name="Priest M."/>
            <person name="Roberts A."/>
            <person name="Saif S."/>
            <person name="Shea T."/>
            <person name="Sykes S."/>
            <person name="Wortman J."/>
            <person name="Nusbaum C."/>
            <person name="Birren B."/>
        </authorList>
    </citation>
    <scope>NUCLEOTIDE SEQUENCE [LARGE SCALE GENOMIC DNA]</scope>
    <source>
        <strain evidence="1">CJ02B3</strain>
    </source>
</reference>
<dbReference type="AlphaFoldDB" id="W2H271"/>
<dbReference type="PANTHER" id="PTHR37285:SF5">
    <property type="entry name" value="SPORE WALL MATURATION PROTEIN DIT1"/>
    <property type="match status" value="1"/>
</dbReference>
<dbReference type="VEuPathDB" id="FungiDB:PPTG_09825"/>
<accession>W2H271</accession>
<proteinExistence type="predicted"/>